<evidence type="ECO:0000256" key="1">
    <source>
        <dbReference type="ARBA" id="ARBA00005254"/>
    </source>
</evidence>
<comment type="similarity">
    <text evidence="1">Belongs to the enoyl-CoA hydratase/isomerase family.</text>
</comment>
<gene>
    <name evidence="2" type="ORF">Q5H94_07630</name>
</gene>
<accession>A0ABT8ZYB3</accession>
<dbReference type="Pfam" id="PF00378">
    <property type="entry name" value="ECH_1"/>
    <property type="match status" value="1"/>
</dbReference>
<dbReference type="Gene3D" id="3.90.226.10">
    <property type="entry name" value="2-enoyl-CoA Hydratase, Chain A, domain 1"/>
    <property type="match status" value="1"/>
</dbReference>
<sequence length="259" mass="27494">MSSEHYIVYAVEGPVAVVTYDRPHRRNAWDAGMYRAIHAAIERANADAAIGAILIAATGPVFCAGVDLKAPPEPRDPATGKRPNMATLSMAEGDNWLTLIARSKPVVAAIQGPAIGAGVTQILPFDLRIGGASSTYSFPFVKLGTMPELGATALLPQLIGYGRALDLCLNAATIDAHEAARIGLIARVVADADLHAEALATATRIAGFDRDAVRITKAMFEGNRGETDADRLLARERDGFIERIRLRRAEQANLGATNG</sequence>
<dbReference type="CDD" id="cd06558">
    <property type="entry name" value="crotonase-like"/>
    <property type="match status" value="1"/>
</dbReference>
<name>A0ABT8ZYB3_9SPHN</name>
<dbReference type="SUPFAM" id="SSF52096">
    <property type="entry name" value="ClpP/crotonase"/>
    <property type="match status" value="1"/>
</dbReference>
<dbReference type="RefSeq" id="WP_304560659.1">
    <property type="nucleotide sequence ID" value="NZ_JAUQSZ010000004.1"/>
</dbReference>
<dbReference type="PANTHER" id="PTHR43802:SF1">
    <property type="entry name" value="IP11341P-RELATED"/>
    <property type="match status" value="1"/>
</dbReference>
<keyword evidence="3" id="KW-1185">Reference proteome</keyword>
<dbReference type="InterPro" id="IPR029045">
    <property type="entry name" value="ClpP/crotonase-like_dom_sf"/>
</dbReference>
<dbReference type="InterPro" id="IPR001753">
    <property type="entry name" value="Enoyl-CoA_hydra/iso"/>
</dbReference>
<dbReference type="PANTHER" id="PTHR43802">
    <property type="entry name" value="ENOYL-COA HYDRATASE"/>
    <property type="match status" value="1"/>
</dbReference>
<comment type="caution">
    <text evidence="2">The sequence shown here is derived from an EMBL/GenBank/DDBJ whole genome shotgun (WGS) entry which is preliminary data.</text>
</comment>
<protein>
    <submittedName>
        <fullName evidence="2">Enoyl-CoA hydratase-related protein</fullName>
    </submittedName>
</protein>
<dbReference type="Proteomes" id="UP001176468">
    <property type="component" value="Unassembled WGS sequence"/>
</dbReference>
<organism evidence="2 3">
    <name type="scientific">Sphingomonas immobilis</name>
    <dbReference type="NCBI Taxonomy" id="3063997"/>
    <lineage>
        <taxon>Bacteria</taxon>
        <taxon>Pseudomonadati</taxon>
        <taxon>Pseudomonadota</taxon>
        <taxon>Alphaproteobacteria</taxon>
        <taxon>Sphingomonadales</taxon>
        <taxon>Sphingomonadaceae</taxon>
        <taxon>Sphingomonas</taxon>
    </lineage>
</organism>
<proteinExistence type="inferred from homology"/>
<dbReference type="EMBL" id="JAUQSZ010000004">
    <property type="protein sequence ID" value="MDO7842192.1"/>
    <property type="molecule type" value="Genomic_DNA"/>
</dbReference>
<reference evidence="2" key="1">
    <citation type="submission" date="2023-07" db="EMBL/GenBank/DDBJ databases">
        <authorList>
            <person name="Kim M.K."/>
        </authorList>
    </citation>
    <scope>NUCLEOTIDE SEQUENCE</scope>
    <source>
        <strain evidence="2">CA1-15</strain>
    </source>
</reference>
<evidence type="ECO:0000313" key="3">
    <source>
        <dbReference type="Proteomes" id="UP001176468"/>
    </source>
</evidence>
<evidence type="ECO:0000313" key="2">
    <source>
        <dbReference type="EMBL" id="MDO7842192.1"/>
    </source>
</evidence>